<dbReference type="SUPFAM" id="SSF49265">
    <property type="entry name" value="Fibronectin type III"/>
    <property type="match status" value="2"/>
</dbReference>
<dbReference type="SMART" id="SM00060">
    <property type="entry name" value="FN3"/>
    <property type="match status" value="3"/>
</dbReference>
<reference evidence="5" key="1">
    <citation type="submission" date="2016-07" db="EMBL/GenBank/DDBJ databases">
        <authorList>
            <person name="Bretaudeau A."/>
        </authorList>
    </citation>
    <scope>NUCLEOTIDE SEQUENCE</scope>
    <source>
        <strain evidence="5">Rice</strain>
        <tissue evidence="5">Whole body</tissue>
    </source>
</reference>
<dbReference type="PANTHER" id="PTHR44170:SF56">
    <property type="entry name" value="FIBRONECTIN TYPE-III DOMAIN-CONTAINING PROTEIN"/>
    <property type="match status" value="1"/>
</dbReference>
<dbReference type="SUPFAM" id="SSF48726">
    <property type="entry name" value="Immunoglobulin"/>
    <property type="match status" value="2"/>
</dbReference>
<dbReference type="SMART" id="SM00409">
    <property type="entry name" value="IG"/>
    <property type="match status" value="2"/>
</dbReference>
<dbReference type="InterPro" id="IPR003598">
    <property type="entry name" value="Ig_sub2"/>
</dbReference>
<dbReference type="GO" id="GO:0030154">
    <property type="term" value="P:cell differentiation"/>
    <property type="evidence" value="ECO:0007669"/>
    <property type="project" value="UniProtKB-ARBA"/>
</dbReference>
<protein>
    <submittedName>
        <fullName evidence="5">SFRICE_014345</fullName>
    </submittedName>
</protein>
<evidence type="ECO:0000259" key="4">
    <source>
        <dbReference type="PROSITE" id="PS50853"/>
    </source>
</evidence>
<dbReference type="GO" id="GO:0009653">
    <property type="term" value="P:anatomical structure morphogenesis"/>
    <property type="evidence" value="ECO:0007669"/>
    <property type="project" value="UniProtKB-ARBA"/>
</dbReference>
<name>A0A2H1WGP8_SPOFR</name>
<evidence type="ECO:0000313" key="5">
    <source>
        <dbReference type="EMBL" id="SOQ52241.1"/>
    </source>
</evidence>
<accession>A0A2H1WGP8</accession>
<dbReference type="InterPro" id="IPR036179">
    <property type="entry name" value="Ig-like_dom_sf"/>
</dbReference>
<dbReference type="SMART" id="SM00408">
    <property type="entry name" value="IGc2"/>
    <property type="match status" value="2"/>
</dbReference>
<dbReference type="CDD" id="cd00063">
    <property type="entry name" value="FN3"/>
    <property type="match status" value="3"/>
</dbReference>
<dbReference type="PROSITE" id="PS50835">
    <property type="entry name" value="IG_LIKE"/>
    <property type="match status" value="1"/>
</dbReference>
<feature type="domain" description="Ig-like" evidence="3">
    <location>
        <begin position="65"/>
        <end position="159"/>
    </location>
</feature>
<organism evidence="5">
    <name type="scientific">Spodoptera frugiperda</name>
    <name type="common">Fall armyworm</name>
    <dbReference type="NCBI Taxonomy" id="7108"/>
    <lineage>
        <taxon>Eukaryota</taxon>
        <taxon>Metazoa</taxon>
        <taxon>Ecdysozoa</taxon>
        <taxon>Arthropoda</taxon>
        <taxon>Hexapoda</taxon>
        <taxon>Insecta</taxon>
        <taxon>Pterygota</taxon>
        <taxon>Neoptera</taxon>
        <taxon>Endopterygota</taxon>
        <taxon>Lepidoptera</taxon>
        <taxon>Glossata</taxon>
        <taxon>Ditrysia</taxon>
        <taxon>Noctuoidea</taxon>
        <taxon>Noctuidae</taxon>
        <taxon>Amphipyrinae</taxon>
        <taxon>Spodoptera</taxon>
    </lineage>
</organism>
<dbReference type="GO" id="GO:0098609">
    <property type="term" value="P:cell-cell adhesion"/>
    <property type="evidence" value="ECO:0007669"/>
    <property type="project" value="TreeGrafter"/>
</dbReference>
<dbReference type="InterPro" id="IPR036116">
    <property type="entry name" value="FN3_sf"/>
</dbReference>
<dbReference type="PANTHER" id="PTHR44170">
    <property type="entry name" value="PROTEIN SIDEKICK"/>
    <property type="match status" value="1"/>
</dbReference>
<evidence type="ECO:0000256" key="2">
    <source>
        <dbReference type="ARBA" id="ARBA00023157"/>
    </source>
</evidence>
<dbReference type="Pfam" id="PF00041">
    <property type="entry name" value="fn3"/>
    <property type="match status" value="2"/>
</dbReference>
<evidence type="ECO:0000259" key="3">
    <source>
        <dbReference type="PROSITE" id="PS50835"/>
    </source>
</evidence>
<keyword evidence="1" id="KW-0677">Repeat</keyword>
<dbReference type="InterPro" id="IPR013098">
    <property type="entry name" value="Ig_I-set"/>
</dbReference>
<dbReference type="EMBL" id="ODYU01008543">
    <property type="protein sequence ID" value="SOQ52241.1"/>
    <property type="molecule type" value="Genomic_DNA"/>
</dbReference>
<dbReference type="Gene3D" id="2.60.40.10">
    <property type="entry name" value="Immunoglobulins"/>
    <property type="match status" value="6"/>
</dbReference>
<dbReference type="AlphaFoldDB" id="A0A2H1WGP8"/>
<evidence type="ECO:0000256" key="1">
    <source>
        <dbReference type="ARBA" id="ARBA00022737"/>
    </source>
</evidence>
<dbReference type="InterPro" id="IPR013783">
    <property type="entry name" value="Ig-like_fold"/>
</dbReference>
<feature type="domain" description="Fibronectin type-III" evidence="4">
    <location>
        <begin position="267"/>
        <end position="368"/>
    </location>
</feature>
<dbReference type="FunFam" id="2.60.40.10:FF:000028">
    <property type="entry name" value="Neuronal cell adhesion molecule"/>
    <property type="match status" value="1"/>
</dbReference>
<proteinExistence type="predicted"/>
<sequence>MNKHVVSETWRPVLEVAGGGVLSLSNGSLIFDSVALSDAGLYTCHVENGVGEALSKTVWISVNKPVTFDILSRNMTAKLGQQVTIECQAKGDDPIRIMWTRNGKPINPLTQRVKISEAKSEDGMTSILELLQTETSDGALYQCRAGNPFGADVFSVQLTILEPPAPPTDLSVDSIRSRSVKLSWRDMTRSLAQFYSLQISSSQRLSWNNAKVINITRLEELRHSIEVEDLLPATSYTARVAGGNQADLSHFSTPVRFTTTEEAPSSPPLGVQLEQTESPGELRVRWLPPPADTHNGLIIGYRLKAVPQLTGIKETSDKTIKTTSLYAKQETIVSGLLKGVRYAVSVAAFNSAGSGPFSIPLFQDTREGGNSSVIMALVIVPKYKQCIINKHGKYPALSSDVSVSDHVSLKTYIRLTLVEIGSTKICFIGKSRAMDRFSTIGTSHTRAAHLTRTATLWRHIVVAHLTRTATKLSITITTAHIHLKHHIMGYKCVAGLLGVRNLRVVGESEIGEGIIWASNNLTHAMKHNASVVSPPEEGPSSVECGGVTSTALRVSWQPIPPHKQAGALIGYTVLYAAQVAGFSNYGLGPFSFPIICSTLQDVPEAPAEIKLLAQSSTTLLVSWKRPRQPNGRLLHYTVYCKPTARRENYAMASPALGEAGGSVRLSFTKNHPVPSPALSRSPGNLLRCPQLRIHATLDFLDPVFNEGTISNDFSHFELGEREYQTLTD</sequence>
<keyword evidence="2" id="KW-1015">Disulfide bond</keyword>
<dbReference type="InterPro" id="IPR003961">
    <property type="entry name" value="FN3_dom"/>
</dbReference>
<dbReference type="PROSITE" id="PS50853">
    <property type="entry name" value="FN3"/>
    <property type="match status" value="2"/>
</dbReference>
<dbReference type="InterPro" id="IPR007110">
    <property type="entry name" value="Ig-like_dom"/>
</dbReference>
<feature type="domain" description="Fibronectin type-III" evidence="4">
    <location>
        <begin position="166"/>
        <end position="263"/>
    </location>
</feature>
<dbReference type="InterPro" id="IPR003599">
    <property type="entry name" value="Ig_sub"/>
</dbReference>
<gene>
    <name evidence="5" type="ORF">SFRICE_014345</name>
</gene>
<dbReference type="Pfam" id="PF07679">
    <property type="entry name" value="I-set"/>
    <property type="match status" value="1"/>
</dbReference>